<comment type="caution">
    <text evidence="1">The sequence shown here is derived from an EMBL/GenBank/DDBJ whole genome shotgun (WGS) entry which is preliminary data.</text>
</comment>
<dbReference type="Pfam" id="PF06892">
    <property type="entry name" value="Phage_CP76"/>
    <property type="match status" value="1"/>
</dbReference>
<evidence type="ECO:0000313" key="1">
    <source>
        <dbReference type="EMBL" id="MYL85184.1"/>
    </source>
</evidence>
<dbReference type="Proteomes" id="UP000482487">
    <property type="component" value="Unassembled WGS sequence"/>
</dbReference>
<keyword evidence="2" id="KW-1185">Reference proteome</keyword>
<protein>
    <submittedName>
        <fullName evidence="1">Uncharacterized protein</fullName>
    </submittedName>
</protein>
<gene>
    <name evidence="1" type="ORF">GTA51_18965</name>
</gene>
<reference evidence="1 2" key="1">
    <citation type="submission" date="2020-01" db="EMBL/GenBank/DDBJ databases">
        <title>Genome sequence of Desulfovibrio aerotolerans DSM 16695(T).</title>
        <authorList>
            <person name="Karnachuk O."/>
            <person name="Avakyan M."/>
            <person name="Mardanov A."/>
            <person name="Kadnikov V."/>
            <person name="Ravin N."/>
        </authorList>
    </citation>
    <scope>NUCLEOTIDE SEQUENCE [LARGE SCALE GENOMIC DNA]</scope>
    <source>
        <strain evidence="1 2">DSM 16695</strain>
    </source>
</reference>
<dbReference type="EMBL" id="WVUD01000062">
    <property type="protein sequence ID" value="MYL85184.1"/>
    <property type="molecule type" value="Genomic_DNA"/>
</dbReference>
<evidence type="ECO:0000313" key="2">
    <source>
        <dbReference type="Proteomes" id="UP000482487"/>
    </source>
</evidence>
<dbReference type="InterPro" id="IPR009679">
    <property type="entry name" value="Phage_186_CII-like"/>
</dbReference>
<sequence>MSADIRNVILEMIQNCPKPIKVVAAEIGKPYSTLMRELDPEDRRAKLGVEMLLPLMQACNGAAPLRHLAEAMGYRLVSNREITPDKPTFHEELLDTYQALVDYHRAMLEGLPADVVGKRREVLVRQLKEDFVFYVSQGGGTGEEAADNAPQAMHKR</sequence>
<proteinExistence type="predicted"/>
<dbReference type="GO" id="GO:0003677">
    <property type="term" value="F:DNA binding"/>
    <property type="evidence" value="ECO:0007669"/>
    <property type="project" value="InterPro"/>
</dbReference>
<dbReference type="OrthoDB" id="5454199at2"/>
<dbReference type="RefSeq" id="WP_160963915.1">
    <property type="nucleotide sequence ID" value="NZ_WVUD01000062.1"/>
</dbReference>
<name>A0A7C9INZ5_9BACT</name>
<dbReference type="AlphaFoldDB" id="A0A7C9INZ5"/>
<organism evidence="1 2">
    <name type="scientific">Solidesulfovibrio aerotolerans</name>
    <dbReference type="NCBI Taxonomy" id="295255"/>
    <lineage>
        <taxon>Bacteria</taxon>
        <taxon>Pseudomonadati</taxon>
        <taxon>Thermodesulfobacteriota</taxon>
        <taxon>Desulfovibrionia</taxon>
        <taxon>Desulfovibrionales</taxon>
        <taxon>Desulfovibrionaceae</taxon>
        <taxon>Solidesulfovibrio</taxon>
    </lineage>
</organism>
<accession>A0A7C9INZ5</accession>